<protein>
    <submittedName>
        <fullName evidence="9">Pilus assembly protein PilY</fullName>
    </submittedName>
</protein>
<evidence type="ECO:0000313" key="10">
    <source>
        <dbReference type="Proteomes" id="UP000236003"/>
    </source>
</evidence>
<feature type="chain" id="PRO_5014673386" evidence="7">
    <location>
        <begin position="32"/>
        <end position="1262"/>
    </location>
</feature>
<evidence type="ECO:0000256" key="3">
    <source>
        <dbReference type="ARBA" id="ARBA00022558"/>
    </source>
</evidence>
<keyword evidence="5" id="KW-0106">Calcium</keyword>
<accession>A0A2N8REB3</accession>
<dbReference type="RefSeq" id="WP_102820558.1">
    <property type="nucleotide sequence ID" value="NZ_JAMOHR010000008.1"/>
</dbReference>
<dbReference type="SUPFAM" id="SSF50998">
    <property type="entry name" value="Quinoprotein alcohol dehydrogenase-like"/>
    <property type="match status" value="1"/>
</dbReference>
<evidence type="ECO:0000256" key="4">
    <source>
        <dbReference type="ARBA" id="ARBA00022723"/>
    </source>
</evidence>
<dbReference type="Proteomes" id="UP000236003">
    <property type="component" value="Unassembled WGS sequence"/>
</dbReference>
<keyword evidence="3" id="KW-1029">Fimbrium biogenesis</keyword>
<comment type="caution">
    <text evidence="9">The sequence shown here is derived from an EMBL/GenBank/DDBJ whole genome shotgun (WGS) entry which is preliminary data.</text>
</comment>
<feature type="domain" description="PilY1 beta-propeller" evidence="8">
    <location>
        <begin position="728"/>
        <end position="1096"/>
    </location>
</feature>
<organism evidence="9 10">
    <name type="scientific">Stutzerimonas stutzeri</name>
    <name type="common">Pseudomonas stutzeri</name>
    <dbReference type="NCBI Taxonomy" id="316"/>
    <lineage>
        <taxon>Bacteria</taxon>
        <taxon>Pseudomonadati</taxon>
        <taxon>Pseudomonadota</taxon>
        <taxon>Gammaproteobacteria</taxon>
        <taxon>Pseudomonadales</taxon>
        <taxon>Pseudomonadaceae</taxon>
        <taxon>Stutzerimonas</taxon>
    </lineage>
</organism>
<evidence type="ECO:0000313" key="9">
    <source>
        <dbReference type="EMBL" id="PNF59425.1"/>
    </source>
</evidence>
<comment type="subcellular location">
    <subcellularLocation>
        <location evidence="1">Fimbrium</location>
    </subcellularLocation>
</comment>
<name>A0A2N8REB3_STUST</name>
<comment type="similarity">
    <text evidence="2">Belongs to the PilY1 family.</text>
</comment>
<gene>
    <name evidence="9" type="ORF">CXK99_10425</name>
</gene>
<feature type="signal peptide" evidence="7">
    <location>
        <begin position="1"/>
        <end position="31"/>
    </location>
</feature>
<sequence>MEIKTRINNAKAAASLLAFSLLFGGMHSAQATLLDISQKPLVLSDSVAPNLILTLDESGSMRWAFVPDDINGVHESRRAKSAAFNPMYYDPAVTYQMPIKYNADGSVASIGYSTAFTEAWNNGFVANTSTGSLNLTTGYKVSWSYDPTGTLGTAYGYTSTNSTANKLAANPTADFAGSASISNNNGKATVVKGDITFVITRTGTSTCTATATLSGVTLSNPTCSGSSGTYTATLAQVAVPAYYYVYDTTQSGCTKVKTDDNCYRIVFVTATSGQPRSADTESGLDERKNFSIWYSFYRNRALATLSAANLAFTSLPSSIRMTWQTLNNCKTFTGSSDCGTNYFRRFTDHHRGNFFNWLPTINFSTTTYLLQATDRAGKFLASEEPWYYDPNPLNSTGGRASSVTSPAYACRPSFHVLMTDGMWNSAMTVDTDDNAAIASLPDGTAYSPRTPFKDPTKNTLADLAFKYWSTDARPNLKNDLKPLIAATNSDATARYWDPRNNPATWQHMVNYTVGLGLGNALTNANVPWTGETYAGAGYEAIMAGTANWPAASSGSDNNVYDLWHMAINSRGEFFNADSPDKVVDAFTQILNRIGNYTTSASRPAVTAAQVDGSNSYEVYETEFSSDDWSGDLKKYSLDSKGARKQAWSAKSKLNGERAVKMAAASGKQFQEFNWTNLDTTQKAYFNINPDSTSNATDSKGEARVNYIRGNRSNEGTTSGTFRTRSSVLGDIVNSAPVIVKDAQYLAYLADKIDGTSGDYYKFQQQVSARKEMIYVGANDGMLHGFNASTGDEELAFVPKAVLPNLYRLTGQNYQSGGHRYYVDGTPVVTDVYFGNAWHTVLIGSLRGGGRALFALDVTDPDNIKPLWEFTHDDLGYTFPQPVVARLHTGKWAVVTGNGYGNQSGATADKAALFVIDVETGALVREVVVEGDTAKANGLSAVRLADNDSDGIADYAYAGDLQGNLWRFDLFKATNTTTPASGNPFASSVIGTAVATDIVASYGAKPLFKAADAAGAVQPITAPPSLIRHPSQKGYLVIFGTGKYFEDSDGNVNTTLGHSVYAIWDRKTKAENTSTSTPPTITRSNLLEQQIQQQLTTNISGVTNESRTITQNAPKWYKDNATADLNDSDVNHWGWRLDLQIGSTKAGEMMINQMVARGQALIFSTLTPNDDPCKDGVEAWLYGINSSSGGRTTFSVFDMDGNGDVNSGDTYNNTVISSRKLSSSSGFNLSGNTLFSTGESIVVDYGPTSSGRQSWQVIPKRSE</sequence>
<keyword evidence="6" id="KW-0281">Fimbrium</keyword>
<dbReference type="InterPro" id="IPR011047">
    <property type="entry name" value="Quinoprotein_ADH-like_sf"/>
</dbReference>
<evidence type="ECO:0000259" key="8">
    <source>
        <dbReference type="Pfam" id="PF05567"/>
    </source>
</evidence>
<dbReference type="InterPro" id="IPR008707">
    <property type="entry name" value="B-propeller_PilY1"/>
</dbReference>
<evidence type="ECO:0000256" key="7">
    <source>
        <dbReference type="SAM" id="SignalP"/>
    </source>
</evidence>
<evidence type="ECO:0000256" key="6">
    <source>
        <dbReference type="ARBA" id="ARBA00023263"/>
    </source>
</evidence>
<dbReference type="GO" id="GO:0009289">
    <property type="term" value="C:pilus"/>
    <property type="evidence" value="ECO:0007669"/>
    <property type="project" value="UniProtKB-SubCell"/>
</dbReference>
<keyword evidence="4" id="KW-0479">Metal-binding</keyword>
<dbReference type="EMBL" id="POUM01000008">
    <property type="protein sequence ID" value="PNF59425.1"/>
    <property type="molecule type" value="Genomic_DNA"/>
</dbReference>
<evidence type="ECO:0000256" key="1">
    <source>
        <dbReference type="ARBA" id="ARBA00004561"/>
    </source>
</evidence>
<evidence type="ECO:0000256" key="5">
    <source>
        <dbReference type="ARBA" id="ARBA00022837"/>
    </source>
</evidence>
<dbReference type="Pfam" id="PF05567">
    <property type="entry name" value="T4P_PilY1"/>
    <property type="match status" value="1"/>
</dbReference>
<dbReference type="GO" id="GO:0046872">
    <property type="term" value="F:metal ion binding"/>
    <property type="evidence" value="ECO:0007669"/>
    <property type="project" value="UniProtKB-KW"/>
</dbReference>
<proteinExistence type="inferred from homology"/>
<dbReference type="AlphaFoldDB" id="A0A2N8REB3"/>
<reference evidence="9 10" key="1">
    <citation type="submission" date="2018-01" db="EMBL/GenBank/DDBJ databases">
        <title>Denitrification phenotypes of diverse strains of Pseudomonas stutzeri.</title>
        <authorList>
            <person name="Milligan D.A."/>
            <person name="Bergaust L."/>
            <person name="Bakken L.R."/>
            <person name="Frostegard A."/>
        </authorList>
    </citation>
    <scope>NUCLEOTIDE SEQUENCE [LARGE SCALE GENOMIC DNA]</scope>
    <source>
        <strain evidence="9 10">CCUG 44592</strain>
    </source>
</reference>
<keyword evidence="7" id="KW-0732">Signal</keyword>
<evidence type="ECO:0000256" key="2">
    <source>
        <dbReference type="ARBA" id="ARBA00008387"/>
    </source>
</evidence>